<reference evidence="2" key="1">
    <citation type="submission" date="2019-10" db="EMBL/GenBank/DDBJ databases">
        <title>Lacipirellula parvula gen. nov., sp. nov., representing a lineage of planctomycetes widespread in freshwater anoxic habitats, and description of the family Lacipirellulaceae.</title>
        <authorList>
            <person name="Dedysh S.N."/>
            <person name="Kulichevskaya I.S."/>
            <person name="Beletsky A.V."/>
            <person name="Rakitin A.L."/>
            <person name="Mardanov A.V."/>
            <person name="Ivanova A.A."/>
            <person name="Saltykova V.X."/>
            <person name="Rijpstra W.I.C."/>
            <person name="Sinninghe Damste J.S."/>
            <person name="Ravin N.V."/>
        </authorList>
    </citation>
    <scope>NUCLEOTIDE SEQUENCE [LARGE SCALE GENOMIC DNA]</scope>
    <source>
        <strain evidence="2">PX69</strain>
    </source>
</reference>
<proteinExistence type="predicted"/>
<organism evidence="1 2">
    <name type="scientific">Lacipirellula parvula</name>
    <dbReference type="NCBI Taxonomy" id="2650471"/>
    <lineage>
        <taxon>Bacteria</taxon>
        <taxon>Pseudomonadati</taxon>
        <taxon>Planctomycetota</taxon>
        <taxon>Planctomycetia</taxon>
        <taxon>Pirellulales</taxon>
        <taxon>Lacipirellulaceae</taxon>
        <taxon>Lacipirellula</taxon>
    </lineage>
</organism>
<dbReference type="Proteomes" id="UP000326837">
    <property type="component" value="Chromosome"/>
</dbReference>
<sequence>MNHKCDQAGPLSKRKLAVILTKGTVALIVIIVGERFASAGDSRDQLCHLSEASWVLITPAGRSLTAALDQLDVEHRWLRSDLRIAWRSGEPITGPLEKRRAPRTAAETHCSAFAAAVASHFGVYLLRPPEHSHVLLADAQFDWLSSPSGRQAGWKSVKGPLDAQKRANSGMLVVAVVKNSDARLPGHIAVVRPSDKRVICITRCGPQILQAGFTNYRSADLILGFERHSGAWLPAGKGSVRFFSHTVDLCLGRCSASECSRSRNFNCERPD</sequence>
<name>A0A5K7XBS4_9BACT</name>
<dbReference type="EMBL" id="AP021861">
    <property type="protein sequence ID" value="BBO34260.1"/>
    <property type="molecule type" value="Genomic_DNA"/>
</dbReference>
<dbReference type="KEGG" id="lpav:PLANPX_3872"/>
<accession>A0A5K7XBS4</accession>
<evidence type="ECO:0000313" key="2">
    <source>
        <dbReference type="Proteomes" id="UP000326837"/>
    </source>
</evidence>
<keyword evidence="2" id="KW-1185">Reference proteome</keyword>
<protein>
    <submittedName>
        <fullName evidence="1">Uncharacterized protein</fullName>
    </submittedName>
</protein>
<evidence type="ECO:0000313" key="1">
    <source>
        <dbReference type="EMBL" id="BBO34260.1"/>
    </source>
</evidence>
<dbReference type="AlphaFoldDB" id="A0A5K7XBS4"/>
<dbReference type="Gene3D" id="3.90.1720.10">
    <property type="entry name" value="endopeptidase domain like (from Nostoc punctiforme)"/>
    <property type="match status" value="1"/>
</dbReference>
<gene>
    <name evidence="1" type="ORF">PLANPX_3872</name>
</gene>